<dbReference type="AlphaFoldDB" id="A0AAV4S3G1"/>
<gene>
    <name evidence="2" type="ORF">CDAR_313021</name>
</gene>
<keyword evidence="3" id="KW-1185">Reference proteome</keyword>
<organism evidence="2 3">
    <name type="scientific">Caerostris darwini</name>
    <dbReference type="NCBI Taxonomy" id="1538125"/>
    <lineage>
        <taxon>Eukaryota</taxon>
        <taxon>Metazoa</taxon>
        <taxon>Ecdysozoa</taxon>
        <taxon>Arthropoda</taxon>
        <taxon>Chelicerata</taxon>
        <taxon>Arachnida</taxon>
        <taxon>Araneae</taxon>
        <taxon>Araneomorphae</taxon>
        <taxon>Entelegynae</taxon>
        <taxon>Araneoidea</taxon>
        <taxon>Araneidae</taxon>
        <taxon>Caerostris</taxon>
    </lineage>
</organism>
<keyword evidence="1" id="KW-1133">Transmembrane helix</keyword>
<dbReference type="EMBL" id="BPLQ01006954">
    <property type="protein sequence ID" value="GIY26583.1"/>
    <property type="molecule type" value="Genomic_DNA"/>
</dbReference>
<reference evidence="2 3" key="1">
    <citation type="submission" date="2021-06" db="EMBL/GenBank/DDBJ databases">
        <title>Caerostris darwini draft genome.</title>
        <authorList>
            <person name="Kono N."/>
            <person name="Arakawa K."/>
        </authorList>
    </citation>
    <scope>NUCLEOTIDE SEQUENCE [LARGE SCALE GENOMIC DNA]</scope>
</reference>
<evidence type="ECO:0000313" key="2">
    <source>
        <dbReference type="EMBL" id="GIY26583.1"/>
    </source>
</evidence>
<keyword evidence="1" id="KW-0812">Transmembrane</keyword>
<evidence type="ECO:0000256" key="1">
    <source>
        <dbReference type="SAM" id="Phobius"/>
    </source>
</evidence>
<accession>A0AAV4S3G1</accession>
<sequence length="145" mass="16864">MNGTATFAMKIKEEKFMELAIVSHTCQDIYLEETTKFARSQGRDPRNANWRVAGWPPHTTTTKSSAGPEVRKMKNEVRYVFRILIVCCGREGREDHINSLVKVFGVIVLLKVEDSFFFFLLWLTFHFPLWYFFIVIAIMVSMSDS</sequence>
<feature type="transmembrane region" description="Helical" evidence="1">
    <location>
        <begin position="116"/>
        <end position="140"/>
    </location>
</feature>
<proteinExistence type="predicted"/>
<evidence type="ECO:0000313" key="3">
    <source>
        <dbReference type="Proteomes" id="UP001054837"/>
    </source>
</evidence>
<comment type="caution">
    <text evidence="2">The sequence shown here is derived from an EMBL/GenBank/DDBJ whole genome shotgun (WGS) entry which is preliminary data.</text>
</comment>
<name>A0AAV4S3G1_9ARAC</name>
<protein>
    <submittedName>
        <fullName evidence="2">Uncharacterized protein</fullName>
    </submittedName>
</protein>
<dbReference type="Proteomes" id="UP001054837">
    <property type="component" value="Unassembled WGS sequence"/>
</dbReference>
<keyword evidence="1" id="KW-0472">Membrane</keyword>